<keyword evidence="10" id="KW-1185">Reference proteome</keyword>
<comment type="catalytic activity">
    <reaction evidence="5">
        <text>O-phospho-L-seryl-[protein] + H2O = L-seryl-[protein] + phosphate</text>
        <dbReference type="Rhea" id="RHEA:20629"/>
        <dbReference type="Rhea" id="RHEA-COMP:9863"/>
        <dbReference type="Rhea" id="RHEA-COMP:11604"/>
        <dbReference type="ChEBI" id="CHEBI:15377"/>
        <dbReference type="ChEBI" id="CHEBI:29999"/>
        <dbReference type="ChEBI" id="CHEBI:43474"/>
        <dbReference type="ChEBI" id="CHEBI:83421"/>
        <dbReference type="EC" id="3.1.3.16"/>
    </reaction>
</comment>
<accession>A0A8H7VHB5</accession>
<dbReference type="AlphaFoldDB" id="A0A8H7VHB5"/>
<evidence type="ECO:0000259" key="8">
    <source>
        <dbReference type="PROSITE" id="PS50969"/>
    </source>
</evidence>
<dbReference type="InterPro" id="IPR036412">
    <property type="entry name" value="HAD-like_sf"/>
</dbReference>
<feature type="region of interest" description="Disordered" evidence="7">
    <location>
        <begin position="1"/>
        <end position="33"/>
    </location>
</feature>
<dbReference type="Gene3D" id="3.40.50.1000">
    <property type="entry name" value="HAD superfamily/HAD-like"/>
    <property type="match status" value="1"/>
</dbReference>
<evidence type="ECO:0000256" key="6">
    <source>
        <dbReference type="ARBA" id="ARBA00048336"/>
    </source>
</evidence>
<dbReference type="GO" id="GO:0005634">
    <property type="term" value="C:nucleus"/>
    <property type="evidence" value="ECO:0007669"/>
    <property type="project" value="UniProtKB-SubCell"/>
</dbReference>
<dbReference type="PROSITE" id="PS50969">
    <property type="entry name" value="FCP1"/>
    <property type="match status" value="1"/>
</dbReference>
<dbReference type="InterPro" id="IPR039189">
    <property type="entry name" value="Fcp1"/>
</dbReference>
<keyword evidence="3" id="KW-0378">Hydrolase</keyword>
<evidence type="ECO:0000313" key="10">
    <source>
        <dbReference type="Proteomes" id="UP000646827"/>
    </source>
</evidence>
<keyword evidence="4" id="KW-0539">Nucleus</keyword>
<dbReference type="InterPro" id="IPR023214">
    <property type="entry name" value="HAD_sf"/>
</dbReference>
<proteinExistence type="predicted"/>
<feature type="region of interest" description="Disordered" evidence="7">
    <location>
        <begin position="63"/>
        <end position="105"/>
    </location>
</feature>
<dbReference type="InterPro" id="IPR004274">
    <property type="entry name" value="FCP1_dom"/>
</dbReference>
<dbReference type="EMBL" id="JAEPRB010000395">
    <property type="protein sequence ID" value="KAG2216503.1"/>
    <property type="molecule type" value="Genomic_DNA"/>
</dbReference>
<feature type="compositionally biased region" description="Low complexity" evidence="7">
    <location>
        <begin position="86"/>
        <end position="105"/>
    </location>
</feature>
<dbReference type="SUPFAM" id="SSF56784">
    <property type="entry name" value="HAD-like"/>
    <property type="match status" value="1"/>
</dbReference>
<feature type="compositionally biased region" description="Polar residues" evidence="7">
    <location>
        <begin position="63"/>
        <end position="82"/>
    </location>
</feature>
<evidence type="ECO:0000256" key="3">
    <source>
        <dbReference type="ARBA" id="ARBA00022801"/>
    </source>
</evidence>
<protein>
    <recommendedName>
        <fullName evidence="2">protein-serine/threonine phosphatase</fullName>
        <ecNumber evidence="2">3.1.3.16</ecNumber>
    </recommendedName>
</protein>
<dbReference type="Pfam" id="PF03031">
    <property type="entry name" value="NIF"/>
    <property type="match status" value="1"/>
</dbReference>
<dbReference type="PANTHER" id="PTHR23081">
    <property type="entry name" value="RNA POLYMERASE II CTD PHOSPHATASE"/>
    <property type="match status" value="1"/>
</dbReference>
<evidence type="ECO:0000256" key="7">
    <source>
        <dbReference type="SAM" id="MobiDB-lite"/>
    </source>
</evidence>
<evidence type="ECO:0000256" key="2">
    <source>
        <dbReference type="ARBA" id="ARBA00013081"/>
    </source>
</evidence>
<sequence>MDLSGMLNDDPRKPFGSEPPIQPPQPQRHRIPIPDDIVTKEKSTILQLSTALQYAVARETKLSRLQQQTPPQHQSPALSSPRQPFVSPNVVTPEPTNNNNSIPNNSNMIRLGPEATMNPAGWQPTLSLDFVTKDQPALVDRRNGRINSKQVQLYTEQIIYRGDEPRLLLESNYEIQGAYPRGFFVVMAKRSIQHNFVFRYPDHPWFEDLYGLRKSAYIALRTEEGGMWELHLKISRDKQYLFGYLCKHEDMLRIVKEAMEGLLYSRKLPLVLDLDDTLVRLVGEGNDRHVPESDVHKYGNRVVALSDSRRVVLTERVHEFLDWAQNFYEISVCSLGDQNYVENVVNVLDPERTRIRGILYSARFEHDYIKRSPDPSRPPKDLTALYPFCALKERSLGCGFTLPLIIDDETRMWPLDQHDNIIVVKSQTGSTLWNVNLFPLIQETLVNIHQDFFRQLDSWRNKHMEAEKNGLICTREPPSAIGIYKTYLRSMFRDMIAARRV</sequence>
<comment type="subcellular location">
    <subcellularLocation>
        <location evidence="1">Nucleus</location>
    </subcellularLocation>
</comment>
<dbReference type="GO" id="GO:0008420">
    <property type="term" value="F:RNA polymerase II CTD heptapeptide repeat phosphatase activity"/>
    <property type="evidence" value="ECO:0007669"/>
    <property type="project" value="InterPro"/>
</dbReference>
<comment type="caution">
    <text evidence="9">The sequence shown here is derived from an EMBL/GenBank/DDBJ whole genome shotgun (WGS) entry which is preliminary data.</text>
</comment>
<dbReference type="Proteomes" id="UP000646827">
    <property type="component" value="Unassembled WGS sequence"/>
</dbReference>
<comment type="catalytic activity">
    <reaction evidence="6">
        <text>O-phospho-L-threonyl-[protein] + H2O = L-threonyl-[protein] + phosphate</text>
        <dbReference type="Rhea" id="RHEA:47004"/>
        <dbReference type="Rhea" id="RHEA-COMP:11060"/>
        <dbReference type="Rhea" id="RHEA-COMP:11605"/>
        <dbReference type="ChEBI" id="CHEBI:15377"/>
        <dbReference type="ChEBI" id="CHEBI:30013"/>
        <dbReference type="ChEBI" id="CHEBI:43474"/>
        <dbReference type="ChEBI" id="CHEBI:61977"/>
        <dbReference type="EC" id="3.1.3.16"/>
    </reaction>
</comment>
<evidence type="ECO:0000256" key="4">
    <source>
        <dbReference type="ARBA" id="ARBA00023242"/>
    </source>
</evidence>
<dbReference type="SMART" id="SM00577">
    <property type="entry name" value="CPDc"/>
    <property type="match status" value="1"/>
</dbReference>
<gene>
    <name evidence="9" type="ORF">INT45_013081</name>
</gene>
<evidence type="ECO:0000313" key="9">
    <source>
        <dbReference type="EMBL" id="KAG2216503.1"/>
    </source>
</evidence>
<evidence type="ECO:0000256" key="5">
    <source>
        <dbReference type="ARBA" id="ARBA00047761"/>
    </source>
</evidence>
<organism evidence="9 10">
    <name type="scientific">Circinella minor</name>
    <dbReference type="NCBI Taxonomy" id="1195481"/>
    <lineage>
        <taxon>Eukaryota</taxon>
        <taxon>Fungi</taxon>
        <taxon>Fungi incertae sedis</taxon>
        <taxon>Mucoromycota</taxon>
        <taxon>Mucoromycotina</taxon>
        <taxon>Mucoromycetes</taxon>
        <taxon>Mucorales</taxon>
        <taxon>Lichtheimiaceae</taxon>
        <taxon>Circinella</taxon>
    </lineage>
</organism>
<dbReference type="PANTHER" id="PTHR23081:SF36">
    <property type="entry name" value="RNA POLYMERASE II SUBUNIT A C-TERMINAL DOMAIN PHOSPHATASE"/>
    <property type="match status" value="1"/>
</dbReference>
<name>A0A8H7VHB5_9FUNG</name>
<dbReference type="OrthoDB" id="10249888at2759"/>
<dbReference type="EC" id="3.1.3.16" evidence="2"/>
<evidence type="ECO:0000256" key="1">
    <source>
        <dbReference type="ARBA" id="ARBA00004123"/>
    </source>
</evidence>
<feature type="domain" description="FCP1 homology" evidence="8">
    <location>
        <begin position="263"/>
        <end position="448"/>
    </location>
</feature>
<reference evidence="9 10" key="1">
    <citation type="submission" date="2020-12" db="EMBL/GenBank/DDBJ databases">
        <title>Metabolic potential, ecology and presence of endohyphal bacteria is reflected in genomic diversity of Mucoromycotina.</title>
        <authorList>
            <person name="Muszewska A."/>
            <person name="Okrasinska A."/>
            <person name="Steczkiewicz K."/>
            <person name="Drgas O."/>
            <person name="Orlowska M."/>
            <person name="Perlinska-Lenart U."/>
            <person name="Aleksandrzak-Piekarczyk T."/>
            <person name="Szatraj K."/>
            <person name="Zielenkiewicz U."/>
            <person name="Pilsyk S."/>
            <person name="Malc E."/>
            <person name="Mieczkowski P."/>
            <person name="Kruszewska J.S."/>
            <person name="Biernat P."/>
            <person name="Pawlowska J."/>
        </authorList>
    </citation>
    <scope>NUCLEOTIDE SEQUENCE [LARGE SCALE GENOMIC DNA]</scope>
    <source>
        <strain evidence="9 10">CBS 142.35</strain>
    </source>
</reference>